<feature type="compositionally biased region" description="Low complexity" evidence="1">
    <location>
        <begin position="360"/>
        <end position="371"/>
    </location>
</feature>
<dbReference type="CDD" id="cd17470">
    <property type="entry name" value="T3SS_Flik_C"/>
    <property type="match status" value="1"/>
</dbReference>
<dbReference type="InterPro" id="IPR038610">
    <property type="entry name" value="FliK-like_C_sf"/>
</dbReference>
<dbReference type="Pfam" id="PF02120">
    <property type="entry name" value="Flg_hook"/>
    <property type="match status" value="1"/>
</dbReference>
<feature type="region of interest" description="Disordered" evidence="1">
    <location>
        <begin position="332"/>
        <end position="407"/>
    </location>
</feature>
<feature type="compositionally biased region" description="Low complexity" evidence="1">
    <location>
        <begin position="675"/>
        <end position="686"/>
    </location>
</feature>
<name>A0A2A3JUU9_9RHOB</name>
<dbReference type="OrthoDB" id="7203912at2"/>
<feature type="region of interest" description="Disordered" evidence="1">
    <location>
        <begin position="439"/>
        <end position="458"/>
    </location>
</feature>
<feature type="domain" description="Flagellar hook-length control protein-like C-terminal" evidence="2">
    <location>
        <begin position="585"/>
        <end position="653"/>
    </location>
</feature>
<gene>
    <name evidence="3" type="ORF">CLG85_11725</name>
</gene>
<protein>
    <recommendedName>
        <fullName evidence="2">Flagellar hook-length control protein-like C-terminal domain-containing protein</fullName>
    </recommendedName>
</protein>
<feature type="region of interest" description="Disordered" evidence="1">
    <location>
        <begin position="490"/>
        <end position="526"/>
    </location>
</feature>
<feature type="region of interest" description="Disordered" evidence="1">
    <location>
        <begin position="287"/>
        <end position="319"/>
    </location>
</feature>
<dbReference type="AlphaFoldDB" id="A0A2A3JUU9"/>
<feature type="compositionally biased region" description="Polar residues" evidence="1">
    <location>
        <begin position="392"/>
        <end position="402"/>
    </location>
</feature>
<evidence type="ECO:0000313" key="3">
    <source>
        <dbReference type="EMBL" id="PBD18941.1"/>
    </source>
</evidence>
<dbReference type="InterPro" id="IPR021136">
    <property type="entry name" value="Flagellar_hook_control-like_C"/>
</dbReference>
<organism evidence="3">
    <name type="scientific">Alloyangia mangrovi</name>
    <dbReference type="NCBI Taxonomy" id="1779329"/>
    <lineage>
        <taxon>Bacteria</taxon>
        <taxon>Pseudomonadati</taxon>
        <taxon>Pseudomonadota</taxon>
        <taxon>Alphaproteobacteria</taxon>
        <taxon>Rhodobacterales</taxon>
        <taxon>Roseobacteraceae</taxon>
        <taxon>Alloyangia</taxon>
    </lineage>
</organism>
<feature type="region of interest" description="Disordered" evidence="1">
    <location>
        <begin position="118"/>
        <end position="139"/>
    </location>
</feature>
<accession>A0A2A3JUU9</accession>
<feature type="region of interest" description="Disordered" evidence="1">
    <location>
        <begin position="1"/>
        <end position="20"/>
    </location>
</feature>
<feature type="compositionally biased region" description="Polar residues" evidence="1">
    <location>
        <begin position="290"/>
        <end position="305"/>
    </location>
</feature>
<feature type="compositionally biased region" description="Acidic residues" evidence="1">
    <location>
        <begin position="62"/>
        <end position="85"/>
    </location>
</feature>
<evidence type="ECO:0000259" key="2">
    <source>
        <dbReference type="Pfam" id="PF02120"/>
    </source>
</evidence>
<evidence type="ECO:0000256" key="1">
    <source>
        <dbReference type="SAM" id="MobiDB-lite"/>
    </source>
</evidence>
<sequence>MFPMQAMFPTPQGPRSAGAITPQVELPLRERPPSGDVPADFLTAFRGFGTTGRPNAPAVESPEVEEGEDPVASEGPEESSEETEPDGMVLAHRDTGRDVLPAIDHAFGVTGVAVARARQDPETGGPQEARRGWTAQSQTADPAVEALFSDGGTRPRARFAERGHAGGLGVTQLEIAEPPASGRLFGVSTPEGRSTRKLPSTREVGVVKAEQCLAAPDSVARTTPEGSAPRESRHLHIGASGSLLPEAQTASNVHMLASFGTRPASAVREGEATSGSRSFNQSVRGLIGFQTDSGRPGDSSSTKLEGTSEIGPRPEQGIGAQTIELARIGDIGMVPEGPETGDLPEAQGSSRVSSGGIPEASGLSGDAASLSWPRAEAGASRGSLRPRPVDRTVNSPVSSPVSAGSDAEIIAAEGTPAPERLQRKTLPQDGHRTTAHVARATDTVSVAAPLPQPDARQEERVATAIEKTEVRSLRPESSDVLPGVFGKVSVDNTPVSASRSPPTDTASLTFAPVPPVRSGSSDREREGRMLDAGSFDGVSEPHVGERLQTAMAKDGVAPNEQLAPARTQQQPSPVRQVAEAIITGRGNKVEVQLEPEELGRVRFHMQLSEHGITLQVSAERPETLDLLRRNADQLARFLTEAGYQGGSLSFFGQRRGGGTSRGRTGGPEAGLPDMAAAQGASPTAAPGPVPSAGLDLRL</sequence>
<comment type="caution">
    <text evidence="3">The sequence shown here is derived from an EMBL/GenBank/DDBJ whole genome shotgun (WGS) entry which is preliminary data.</text>
</comment>
<feature type="region of interest" description="Disordered" evidence="1">
    <location>
        <begin position="27"/>
        <end position="88"/>
    </location>
</feature>
<feature type="region of interest" description="Disordered" evidence="1">
    <location>
        <begin position="181"/>
        <end position="202"/>
    </location>
</feature>
<feature type="compositionally biased region" description="Gly residues" evidence="1">
    <location>
        <begin position="654"/>
        <end position="668"/>
    </location>
</feature>
<dbReference type="EMBL" id="NTHN01000173">
    <property type="protein sequence ID" value="PBD18941.1"/>
    <property type="molecule type" value="Genomic_DNA"/>
</dbReference>
<reference evidence="3" key="1">
    <citation type="submission" date="2017-09" db="EMBL/GenBank/DDBJ databases">
        <title>Yangia sp. SAOS 153D whole genome sequencing.</title>
        <authorList>
            <person name="Verma A."/>
            <person name="Krishnamurthi S."/>
        </authorList>
    </citation>
    <scope>NUCLEOTIDE SEQUENCE [LARGE SCALE GENOMIC DNA]</scope>
    <source>
        <strain evidence="3">SAOS 153D</strain>
    </source>
</reference>
<proteinExistence type="predicted"/>
<feature type="compositionally biased region" description="Polar residues" evidence="1">
    <location>
        <begin position="490"/>
        <end position="508"/>
    </location>
</feature>
<feature type="region of interest" description="Disordered" evidence="1">
    <location>
        <begin position="413"/>
        <end position="432"/>
    </location>
</feature>
<feature type="region of interest" description="Disordered" evidence="1">
    <location>
        <begin position="649"/>
        <end position="698"/>
    </location>
</feature>
<dbReference type="Gene3D" id="3.30.750.140">
    <property type="match status" value="1"/>
</dbReference>